<dbReference type="BioCyc" id="MMAZ1236903:G139K-2162-MONOMER"/>
<evidence type="ECO:0000256" key="1">
    <source>
        <dbReference type="SAM" id="Phobius"/>
    </source>
</evidence>
<name>M1PZ07_METMZ</name>
<gene>
    <name evidence="2" type="ORF">MmTuc01_2259</name>
</gene>
<dbReference type="EMBL" id="CP004144">
    <property type="protein sequence ID" value="AGF97581.1"/>
    <property type="molecule type" value="Genomic_DNA"/>
</dbReference>
<protein>
    <submittedName>
        <fullName evidence="2">Uncharacterized protein</fullName>
    </submittedName>
</protein>
<evidence type="ECO:0000313" key="2">
    <source>
        <dbReference type="EMBL" id="AGF97581.1"/>
    </source>
</evidence>
<keyword evidence="1" id="KW-0472">Membrane</keyword>
<keyword evidence="1" id="KW-1133">Transmembrane helix</keyword>
<organism evidence="2 3">
    <name type="scientific">Methanosarcina mazei Tuc01</name>
    <dbReference type="NCBI Taxonomy" id="1236903"/>
    <lineage>
        <taxon>Archaea</taxon>
        <taxon>Methanobacteriati</taxon>
        <taxon>Methanobacteriota</taxon>
        <taxon>Stenosarchaea group</taxon>
        <taxon>Methanomicrobia</taxon>
        <taxon>Methanosarcinales</taxon>
        <taxon>Methanosarcinaceae</taxon>
        <taxon>Methanosarcina</taxon>
    </lineage>
</organism>
<dbReference type="KEGG" id="mmaz:MmTuc01_2259"/>
<evidence type="ECO:0000313" key="3">
    <source>
        <dbReference type="Proteomes" id="UP000011718"/>
    </source>
</evidence>
<sequence length="74" mass="8514">MYNLIISRTLSRTHFPGSWNISPVSPGIFQGIFPVSSAPIMSSFAIFIYLRFYTEIIYTEENLSAVIYYTYAVF</sequence>
<proteinExistence type="predicted"/>
<dbReference type="Proteomes" id="UP000011718">
    <property type="component" value="Chromosome"/>
</dbReference>
<reference evidence="2 3" key="1">
    <citation type="journal article" date="2013" name="Genome Announc.">
        <title>Complete Genome of a Methanosarcina mazei Strain Isolated from Sediment Samples from an Amazonian Flooded Area.</title>
        <authorList>
            <person name="Assis das Gracas D."/>
            <person name="Thiago Juca Ramos R."/>
            <person name="Vieira Araujo A.C."/>
            <person name="Zahlouth R."/>
            <person name="Ribeiro Carneiro A."/>
            <person name="Souza Lopes T."/>
            <person name="Azevedo Barauna R."/>
            <person name="Azevedo V."/>
            <person name="Cruz Schneider M.P."/>
            <person name="Pellizari V.H."/>
            <person name="Silva A."/>
        </authorList>
    </citation>
    <scope>NUCLEOTIDE SEQUENCE [LARGE SCALE GENOMIC DNA]</scope>
    <source>
        <strain evidence="2 3">Tuc01</strain>
    </source>
</reference>
<feature type="transmembrane region" description="Helical" evidence="1">
    <location>
        <begin position="28"/>
        <end position="50"/>
    </location>
</feature>
<accession>M1PZ07</accession>
<dbReference type="HOGENOM" id="CLU_2678959_0_0_2"/>
<keyword evidence="1" id="KW-0812">Transmembrane</keyword>
<dbReference type="AlphaFoldDB" id="M1PZ07"/>